<dbReference type="eggNOG" id="COG1529">
    <property type="taxonomic scope" value="Bacteria"/>
</dbReference>
<dbReference type="GO" id="GO:0005506">
    <property type="term" value="F:iron ion binding"/>
    <property type="evidence" value="ECO:0007669"/>
    <property type="project" value="InterPro"/>
</dbReference>
<dbReference type="InterPro" id="IPR016208">
    <property type="entry name" value="Ald_Oxase/xanthine_DH-like"/>
</dbReference>
<dbReference type="PANTHER" id="PTHR11908:SF132">
    <property type="entry name" value="ALDEHYDE OXIDASE 1-RELATED"/>
    <property type="match status" value="1"/>
</dbReference>
<dbReference type="HOGENOM" id="CLU_1040776_0_0_9"/>
<name>A5ZR23_9FIRM</name>
<dbReference type="Pfam" id="PF20256">
    <property type="entry name" value="MoCoBD_2"/>
    <property type="match status" value="1"/>
</dbReference>
<dbReference type="GO" id="GO:0016491">
    <property type="term" value="F:oxidoreductase activity"/>
    <property type="evidence" value="ECO:0007669"/>
    <property type="project" value="InterPro"/>
</dbReference>
<evidence type="ECO:0000313" key="3">
    <source>
        <dbReference type="EMBL" id="EDM88030.1"/>
    </source>
</evidence>
<evidence type="ECO:0000313" key="4">
    <source>
        <dbReference type="Proteomes" id="UP000006002"/>
    </source>
</evidence>
<dbReference type="PANTHER" id="PTHR11908">
    <property type="entry name" value="XANTHINE DEHYDROGENASE"/>
    <property type="match status" value="1"/>
</dbReference>
<dbReference type="EMBL" id="AAVO02000004">
    <property type="protein sequence ID" value="EDM88030.1"/>
    <property type="molecule type" value="Genomic_DNA"/>
</dbReference>
<comment type="caution">
    <text evidence="3">The sequence shown here is derived from an EMBL/GenBank/DDBJ whole genome shotgun (WGS) entry which is preliminary data.</text>
</comment>
<organism evidence="3 4">
    <name type="scientific">Blautia obeum ATCC 29174</name>
    <dbReference type="NCBI Taxonomy" id="411459"/>
    <lineage>
        <taxon>Bacteria</taxon>
        <taxon>Bacillati</taxon>
        <taxon>Bacillota</taxon>
        <taxon>Clostridia</taxon>
        <taxon>Lachnospirales</taxon>
        <taxon>Lachnospiraceae</taxon>
        <taxon>Blautia</taxon>
    </lineage>
</organism>
<gene>
    <name evidence="3" type="ORF">RUMOBE_01450</name>
</gene>
<keyword evidence="1" id="KW-0500">Molybdenum</keyword>
<dbReference type="AlphaFoldDB" id="A5ZR23"/>
<dbReference type="InterPro" id="IPR046867">
    <property type="entry name" value="AldOxase/xan_DH_MoCoBD2"/>
</dbReference>
<feature type="domain" description="Aldehyde oxidase/xanthine dehydrogenase second molybdopterin binding" evidence="2">
    <location>
        <begin position="3"/>
        <end position="202"/>
    </location>
</feature>
<dbReference type="InterPro" id="IPR037165">
    <property type="entry name" value="AldOxase/xan_DH_Mopterin-bd_sf"/>
</dbReference>
<dbReference type="Proteomes" id="UP000006002">
    <property type="component" value="Unassembled WGS sequence"/>
</dbReference>
<accession>A5ZR23</accession>
<evidence type="ECO:0000256" key="1">
    <source>
        <dbReference type="ARBA" id="ARBA00022505"/>
    </source>
</evidence>
<reference evidence="3 4" key="2">
    <citation type="submission" date="2007-04" db="EMBL/GenBank/DDBJ databases">
        <title>Draft genome sequence of Ruminococcus obeum (ATCC 29174).</title>
        <authorList>
            <person name="Sudarsanam P."/>
            <person name="Ley R."/>
            <person name="Guruge J."/>
            <person name="Turnbaugh P.J."/>
            <person name="Mahowald M."/>
            <person name="Liep D."/>
            <person name="Gordon J."/>
        </authorList>
    </citation>
    <scope>NUCLEOTIDE SEQUENCE [LARGE SCALE GENOMIC DNA]</scope>
    <source>
        <strain evidence="3 4">ATCC 29174</strain>
    </source>
</reference>
<dbReference type="Gene3D" id="3.30.365.10">
    <property type="entry name" value="Aldehyde oxidase/xanthine dehydrogenase, molybdopterin binding domain"/>
    <property type="match status" value="2"/>
</dbReference>
<evidence type="ECO:0000259" key="2">
    <source>
        <dbReference type="Pfam" id="PF20256"/>
    </source>
</evidence>
<dbReference type="SUPFAM" id="SSF56003">
    <property type="entry name" value="Molybdenum cofactor-binding domain"/>
    <property type="match status" value="1"/>
</dbReference>
<protein>
    <recommendedName>
        <fullName evidence="2">Aldehyde oxidase/xanthine dehydrogenase second molybdopterin binding domain-containing protein</fullName>
    </recommendedName>
</protein>
<proteinExistence type="predicted"/>
<reference evidence="3 4" key="1">
    <citation type="submission" date="2007-03" db="EMBL/GenBank/DDBJ databases">
        <authorList>
            <person name="Fulton L."/>
            <person name="Clifton S."/>
            <person name="Fulton B."/>
            <person name="Xu J."/>
            <person name="Minx P."/>
            <person name="Pepin K.H."/>
            <person name="Johnson M."/>
            <person name="Thiruvilangam P."/>
            <person name="Bhonagiri V."/>
            <person name="Nash W.E."/>
            <person name="Mardis E.R."/>
            <person name="Wilson R.K."/>
        </authorList>
    </citation>
    <scope>NUCLEOTIDE SEQUENCE [LARGE SCALE GENOMIC DNA]</scope>
    <source>
        <strain evidence="3 4">ATCC 29174</strain>
    </source>
</reference>
<sequence length="267" mass="28891">MYAAWEDHGQGADMGVLVSSHETLRQAGIRPEQIKLVMNDTKTCPNAGPAGGSRSQVMSGNACRLAAENLVAAMKKEDGTFRTYDEMVAEGLETKYEGNWVTTFCADHPIDQDTAQGDPFATYMYTIFLPEVAVNTETGKVTVEKFTCVADVGTIMNRLLVEGNFYGGLVQGVGLALTEDFEDLNHDTTLKNCGIPYPKDAPDDIELHFNETYRPSGPYGAAGCGEAPLDAPHPAILNAIYNATGARITRVPARPERVLAALKELEN</sequence>